<name>A0AAD0KT70_MYCLR</name>
<reference evidence="1 2" key="1">
    <citation type="submission" date="2018-05" db="EMBL/GenBank/DDBJ databases">
        <title>Evolution of small genomes with special reference to Mycobacterium leprae.</title>
        <authorList>
            <person name="Mohanty P.S."/>
            <person name="Bansal A.K."/>
            <person name="Gupta U.D."/>
            <person name="Naaz F."/>
            <person name="Dwivedi V.D."/>
            <person name="Singh H."/>
            <person name="Gupta G."/>
            <person name="Sharma S."/>
            <person name="Arora M."/>
        </authorList>
    </citation>
    <scope>NUCLEOTIDE SEQUENCE [LARGE SCALE GENOMIC DNA]</scope>
    <source>
        <strain evidence="1 2">MRHRU-235-G</strain>
    </source>
</reference>
<protein>
    <submittedName>
        <fullName evidence="1">Uncharacterized protein</fullName>
    </submittedName>
</protein>
<evidence type="ECO:0000313" key="2">
    <source>
        <dbReference type="Proteomes" id="UP000249682"/>
    </source>
</evidence>
<sequence length="35" mass="3839">MERDGVLVSCAVLKNLSHTTSVNHLAVHTEDHPLD</sequence>
<dbReference type="Proteomes" id="UP000249682">
    <property type="component" value="Chromosome"/>
</dbReference>
<evidence type="ECO:0000313" key="1">
    <source>
        <dbReference type="EMBL" id="AWV48449.1"/>
    </source>
</evidence>
<accession>A0AAD0KT70</accession>
<gene>
    <name evidence="1" type="ORF">DIJ64_11415</name>
</gene>
<dbReference type="EMBL" id="CP029543">
    <property type="protein sequence ID" value="AWV48449.1"/>
    <property type="molecule type" value="Genomic_DNA"/>
</dbReference>
<organism evidence="1 2">
    <name type="scientific">Mycobacterium leprae</name>
    <dbReference type="NCBI Taxonomy" id="1769"/>
    <lineage>
        <taxon>Bacteria</taxon>
        <taxon>Bacillati</taxon>
        <taxon>Actinomycetota</taxon>
        <taxon>Actinomycetes</taxon>
        <taxon>Mycobacteriales</taxon>
        <taxon>Mycobacteriaceae</taxon>
        <taxon>Mycobacterium</taxon>
    </lineage>
</organism>
<dbReference type="RefSeq" id="WP_081439368.1">
    <property type="nucleotide sequence ID" value="NZ_CP029543.1"/>
</dbReference>
<dbReference type="AlphaFoldDB" id="A0AAD0KT70"/>
<proteinExistence type="predicted"/>